<reference evidence="6 7" key="1">
    <citation type="submission" date="2019-06" db="EMBL/GenBank/DDBJ databases">
        <title>Sequencing the genomes of 1000 actinobacteria strains.</title>
        <authorList>
            <person name="Klenk H.-P."/>
        </authorList>
    </citation>
    <scope>NUCLEOTIDE SEQUENCE [LARGE SCALE GENOMIC DNA]</scope>
    <source>
        <strain evidence="6 7">DSM 45679</strain>
    </source>
</reference>
<keyword evidence="3" id="KW-0061">Asparagine biosynthesis</keyword>
<organism evidence="6 7">
    <name type="scientific">Amycolatopsis cihanbeyliensis</name>
    <dbReference type="NCBI Taxonomy" id="1128664"/>
    <lineage>
        <taxon>Bacteria</taxon>
        <taxon>Bacillati</taxon>
        <taxon>Actinomycetota</taxon>
        <taxon>Actinomycetes</taxon>
        <taxon>Pseudonocardiales</taxon>
        <taxon>Pseudonocardiaceae</taxon>
        <taxon>Amycolatopsis</taxon>
    </lineage>
</organism>
<keyword evidence="3" id="KW-0028">Amino-acid biosynthesis</keyword>
<dbReference type="InterPro" id="IPR051786">
    <property type="entry name" value="ASN_synthetase/amidase"/>
</dbReference>
<evidence type="ECO:0000256" key="4">
    <source>
        <dbReference type="ARBA" id="ARBA00048741"/>
    </source>
</evidence>
<evidence type="ECO:0000256" key="3">
    <source>
        <dbReference type="ARBA" id="ARBA00022888"/>
    </source>
</evidence>
<comment type="caution">
    <text evidence="6">The sequence shown here is derived from an EMBL/GenBank/DDBJ whole genome shotgun (WGS) entry which is preliminary data.</text>
</comment>
<dbReference type="Pfam" id="PF00733">
    <property type="entry name" value="Asn_synthase"/>
    <property type="match status" value="1"/>
</dbReference>
<dbReference type="AlphaFoldDB" id="A0A542DDX8"/>
<dbReference type="RefSeq" id="WP_141996100.1">
    <property type="nucleotide sequence ID" value="NZ_VFML01000001.1"/>
</dbReference>
<dbReference type="PANTHER" id="PTHR43284:SF1">
    <property type="entry name" value="ASPARAGINE SYNTHETASE"/>
    <property type="match status" value="1"/>
</dbReference>
<comment type="catalytic activity">
    <reaction evidence="4">
        <text>L-aspartate + L-glutamine + ATP + H2O = L-asparagine + L-glutamate + AMP + diphosphate + H(+)</text>
        <dbReference type="Rhea" id="RHEA:12228"/>
        <dbReference type="ChEBI" id="CHEBI:15377"/>
        <dbReference type="ChEBI" id="CHEBI:15378"/>
        <dbReference type="ChEBI" id="CHEBI:29985"/>
        <dbReference type="ChEBI" id="CHEBI:29991"/>
        <dbReference type="ChEBI" id="CHEBI:30616"/>
        <dbReference type="ChEBI" id="CHEBI:33019"/>
        <dbReference type="ChEBI" id="CHEBI:58048"/>
        <dbReference type="ChEBI" id="CHEBI:58359"/>
        <dbReference type="ChEBI" id="CHEBI:456215"/>
        <dbReference type="EC" id="6.3.5.4"/>
    </reaction>
</comment>
<evidence type="ECO:0000259" key="5">
    <source>
        <dbReference type="Pfam" id="PF00733"/>
    </source>
</evidence>
<dbReference type="EC" id="6.3.5.4" evidence="2"/>
<evidence type="ECO:0000313" key="6">
    <source>
        <dbReference type="EMBL" id="TQJ01270.1"/>
    </source>
</evidence>
<proteinExistence type="predicted"/>
<accession>A0A542DDX8</accession>
<dbReference type="Gene3D" id="3.40.50.620">
    <property type="entry name" value="HUPs"/>
    <property type="match status" value="2"/>
</dbReference>
<dbReference type="OrthoDB" id="7053173at2"/>
<gene>
    <name evidence="6" type="ORF">FB471_0937</name>
</gene>
<keyword evidence="7" id="KW-1185">Reference proteome</keyword>
<dbReference type="PANTHER" id="PTHR43284">
    <property type="entry name" value="ASPARAGINE SYNTHETASE (GLUTAMINE-HYDROLYZING)"/>
    <property type="match status" value="1"/>
</dbReference>
<name>A0A542DDX8_AMYCI</name>
<dbReference type="InterPro" id="IPR014729">
    <property type="entry name" value="Rossmann-like_a/b/a_fold"/>
</dbReference>
<dbReference type="InterPro" id="IPR001962">
    <property type="entry name" value="Asn_synthase"/>
</dbReference>
<evidence type="ECO:0000313" key="7">
    <source>
        <dbReference type="Proteomes" id="UP000320876"/>
    </source>
</evidence>
<evidence type="ECO:0000256" key="1">
    <source>
        <dbReference type="ARBA" id="ARBA00005187"/>
    </source>
</evidence>
<comment type="pathway">
    <text evidence="1">Amino-acid biosynthesis; L-asparagine biosynthesis; L-asparagine from L-aspartate (L-Gln route): step 1/1.</text>
</comment>
<dbReference type="GO" id="GO:0006529">
    <property type="term" value="P:asparagine biosynthetic process"/>
    <property type="evidence" value="ECO:0007669"/>
    <property type="project" value="UniProtKB-KW"/>
</dbReference>
<dbReference type="SUPFAM" id="SSF56235">
    <property type="entry name" value="N-terminal nucleophile aminohydrolases (Ntn hydrolases)"/>
    <property type="match status" value="1"/>
</dbReference>
<dbReference type="SUPFAM" id="SSF52402">
    <property type="entry name" value="Adenine nucleotide alpha hydrolases-like"/>
    <property type="match status" value="1"/>
</dbReference>
<dbReference type="Proteomes" id="UP000320876">
    <property type="component" value="Unassembled WGS sequence"/>
</dbReference>
<dbReference type="EMBL" id="VFML01000001">
    <property type="protein sequence ID" value="TQJ01270.1"/>
    <property type="molecule type" value="Genomic_DNA"/>
</dbReference>
<feature type="domain" description="Asparagine synthetase" evidence="5">
    <location>
        <begin position="216"/>
        <end position="573"/>
    </location>
</feature>
<sequence length="613" mass="64961">MTGTTTPNVPRPRWWCALPDTASAAPVTAALGNEGLVAARHRSGRAWIVTHSNTPSPQVNVLGAVSVAVPVAPVPRPVALESAVRSAVDDGEFTPLMAATGGATVVLAEGERLRVVADAAGFHRVFVARCVGVPVLASHADVLRRLVDAPVDRAWLAAKLASPEMPSPVRQNRSPFVGVHPVPAGHVLVVDGHRIRTARWWRAPEPVGGLSDGAAELAEALTQAVGDRLGARAPGRASVQASGGLDSTTLAFLTAAADPLLVTTAGTSPVDDDVVWARRVAGTLGLEHRVVGTEEIPLFFSDLDRPIGAGMDEPCSFTAGGARQRYVATVLAEHSIAVNLNGQGGDEVLLAPLAWLPGGRGAGRLTWRTVCGHAALHGVSTMALLGARCRRRGYPAWLRRTAADLRHPAPTAVDLVGWEAAPLLPPWATREAEQLLAGLLGEVEPKPVHPDAGVHAAVVRIQASAYRARLYADAMTAAGVPTVMPFFDHAVVSACLAVRPEYRGDPWWPKPLLRHAFRDRIPAHLLARRTKGHYNHDLYRGWAAHCGQVQALLADSRLAELDLVDPDRLRTELAAFGPSGLPPGFVTDLVALEVWLRDLDRATAPPSRGRACA</sequence>
<protein>
    <recommendedName>
        <fullName evidence="2">asparagine synthase (glutamine-hydrolyzing)</fullName>
        <ecNumber evidence="2">6.3.5.4</ecNumber>
    </recommendedName>
</protein>
<dbReference type="GO" id="GO:0004066">
    <property type="term" value="F:asparagine synthase (glutamine-hydrolyzing) activity"/>
    <property type="evidence" value="ECO:0007669"/>
    <property type="project" value="UniProtKB-EC"/>
</dbReference>
<evidence type="ECO:0000256" key="2">
    <source>
        <dbReference type="ARBA" id="ARBA00012737"/>
    </source>
</evidence>
<dbReference type="InterPro" id="IPR029055">
    <property type="entry name" value="Ntn_hydrolases_N"/>
</dbReference>